<comment type="caution">
    <text evidence="2">The sequence shown here is derived from an EMBL/GenBank/DDBJ whole genome shotgun (WGS) entry which is preliminary data.</text>
</comment>
<evidence type="ECO:0000313" key="3">
    <source>
        <dbReference type="Proteomes" id="UP000700596"/>
    </source>
</evidence>
<evidence type="ECO:0000313" key="2">
    <source>
        <dbReference type="EMBL" id="KAH7117905.1"/>
    </source>
</evidence>
<dbReference type="EMBL" id="JAGMWT010000013">
    <property type="protein sequence ID" value="KAH7117905.1"/>
    <property type="molecule type" value="Genomic_DNA"/>
</dbReference>
<feature type="transmembrane region" description="Helical" evidence="1">
    <location>
        <begin position="299"/>
        <end position="320"/>
    </location>
</feature>
<feature type="transmembrane region" description="Helical" evidence="1">
    <location>
        <begin position="108"/>
        <end position="128"/>
    </location>
</feature>
<proteinExistence type="predicted"/>
<organism evidence="2 3">
    <name type="scientific">Dendryphion nanum</name>
    <dbReference type="NCBI Taxonomy" id="256645"/>
    <lineage>
        <taxon>Eukaryota</taxon>
        <taxon>Fungi</taxon>
        <taxon>Dikarya</taxon>
        <taxon>Ascomycota</taxon>
        <taxon>Pezizomycotina</taxon>
        <taxon>Dothideomycetes</taxon>
        <taxon>Pleosporomycetidae</taxon>
        <taxon>Pleosporales</taxon>
        <taxon>Torulaceae</taxon>
        <taxon>Dendryphion</taxon>
    </lineage>
</organism>
<reference evidence="2" key="1">
    <citation type="journal article" date="2021" name="Nat. Commun.">
        <title>Genetic determinants of endophytism in the Arabidopsis root mycobiome.</title>
        <authorList>
            <person name="Mesny F."/>
            <person name="Miyauchi S."/>
            <person name="Thiergart T."/>
            <person name="Pickel B."/>
            <person name="Atanasova L."/>
            <person name="Karlsson M."/>
            <person name="Huettel B."/>
            <person name="Barry K.W."/>
            <person name="Haridas S."/>
            <person name="Chen C."/>
            <person name="Bauer D."/>
            <person name="Andreopoulos W."/>
            <person name="Pangilinan J."/>
            <person name="LaButti K."/>
            <person name="Riley R."/>
            <person name="Lipzen A."/>
            <person name="Clum A."/>
            <person name="Drula E."/>
            <person name="Henrissat B."/>
            <person name="Kohler A."/>
            <person name="Grigoriev I.V."/>
            <person name="Martin F.M."/>
            <person name="Hacquard S."/>
        </authorList>
    </citation>
    <scope>NUCLEOTIDE SEQUENCE</scope>
    <source>
        <strain evidence="2">MPI-CAGE-CH-0243</strain>
    </source>
</reference>
<name>A0A9P9IFX1_9PLEO</name>
<sequence length="371" mass="41777">MDPFNVIAISGLILKTSLDLADISARNMLKVFRLFSMYGFPGILLDVFGSEMTWRLEAQILGQVQDDDASAFRDYVQSECNMISVAAAIMAQIAVTALSLASIGDVLWAARGLLVLSLTCALMAVYYATTQQRTIGRLLHASQIRSWIRGGTNYLDDQRIVPSARQYMKGEFITPFASRLIRSNYRYDEERQYPKELGQLFDHLESNHPVIRYILKTTMFRPSEPKDFNPHHSSVTTLKRDLRRQCFTPSVASVISLSAPQILLSTSLISLIIALGIYLGSTWLRNPVGGANRYADRNVFITFLVGLGTCVLVYSISRIIQDRDHRGVSKILDDYIDDWVRKNIDIVHGWGFEAPDLGDGRLYFTAIAPRH</sequence>
<keyword evidence="1" id="KW-0472">Membrane</keyword>
<dbReference type="AlphaFoldDB" id="A0A9P9IFX1"/>
<feature type="transmembrane region" description="Helical" evidence="1">
    <location>
        <begin position="82"/>
        <end position="102"/>
    </location>
</feature>
<gene>
    <name evidence="2" type="ORF">B0J11DRAFT_509599</name>
</gene>
<keyword evidence="1" id="KW-1133">Transmembrane helix</keyword>
<protein>
    <submittedName>
        <fullName evidence="2">Uncharacterized protein</fullName>
    </submittedName>
</protein>
<keyword evidence="1" id="KW-0812">Transmembrane</keyword>
<dbReference type="Proteomes" id="UP000700596">
    <property type="component" value="Unassembled WGS sequence"/>
</dbReference>
<keyword evidence="3" id="KW-1185">Reference proteome</keyword>
<evidence type="ECO:0000256" key="1">
    <source>
        <dbReference type="SAM" id="Phobius"/>
    </source>
</evidence>
<dbReference type="OrthoDB" id="4941332at2759"/>
<accession>A0A9P9IFX1</accession>
<feature type="transmembrane region" description="Helical" evidence="1">
    <location>
        <begin position="262"/>
        <end position="279"/>
    </location>
</feature>